<comment type="caution">
    <text evidence="4">The sequence shown here is derived from an EMBL/GenBank/DDBJ whole genome shotgun (WGS) entry which is preliminary data.</text>
</comment>
<evidence type="ECO:0000259" key="2">
    <source>
        <dbReference type="Pfam" id="PF06742"/>
    </source>
</evidence>
<dbReference type="InterPro" id="IPR037049">
    <property type="entry name" value="DUF1214_C_sf"/>
</dbReference>
<feature type="signal peptide" evidence="1">
    <location>
        <begin position="1"/>
        <end position="24"/>
    </location>
</feature>
<dbReference type="Proteomes" id="UP000283255">
    <property type="component" value="Unassembled WGS sequence"/>
</dbReference>
<protein>
    <submittedName>
        <fullName evidence="4">DUF1254 domain-containing protein</fullName>
    </submittedName>
</protein>
<dbReference type="PROSITE" id="PS51257">
    <property type="entry name" value="PROKAR_LIPOPROTEIN"/>
    <property type="match status" value="1"/>
</dbReference>
<proteinExistence type="predicted"/>
<reference evidence="4 5" key="1">
    <citation type="submission" date="2018-09" db="EMBL/GenBank/DDBJ databases">
        <authorList>
            <person name="Wang F."/>
        </authorList>
    </citation>
    <scope>NUCLEOTIDE SEQUENCE [LARGE SCALE GENOMIC DNA]</scope>
    <source>
        <strain evidence="4 5">PLHSC7-2</strain>
    </source>
</reference>
<reference evidence="4 5" key="2">
    <citation type="submission" date="2019-01" db="EMBL/GenBank/DDBJ databases">
        <title>Motilimonas pumilus sp. nov., isolated from the gut of sea cucumber (Apostichopus japonicus).</title>
        <authorList>
            <person name="Wang F.-Q."/>
            <person name="Ren L.-H."/>
            <person name="Lin Y.-W."/>
            <person name="Sun G.-H."/>
            <person name="Du Z.-J."/>
            <person name="Zhao J.-X."/>
            <person name="Liu X.-J."/>
            <person name="Liu L.-J."/>
        </authorList>
    </citation>
    <scope>NUCLEOTIDE SEQUENCE [LARGE SCALE GENOMIC DNA]</scope>
    <source>
        <strain evidence="4 5">PLHSC7-2</strain>
    </source>
</reference>
<dbReference type="Pfam" id="PF06742">
    <property type="entry name" value="DUF1214"/>
    <property type="match status" value="1"/>
</dbReference>
<gene>
    <name evidence="4" type="ORF">D1Z90_12470</name>
</gene>
<dbReference type="InterPro" id="IPR037050">
    <property type="entry name" value="DUF1254_sf"/>
</dbReference>
<sequence length="474" mass="52145">MKSKIFKMAFIPLLALFVAGCGQQQDTQQADANAVTQMTAEQAKQIAKEAYTFGFPFVANYRVFIDRLLTKDPLMMGADFNEFAHMKSLIPADTPDTAQQDTVYSVGVIDLRREPVVISVPQVPDGQAYMLQMGDTSTETLPYISSVTTNNEAGNYVLVGPDYQGLIEAEHFDGVITTRGQLIMMLGRTIVFDPDDLAPVFAIQDGLVMQPLSEFLGKEAPAKPEAIDFIPWDEKAASGLGVFSYINMSLDWHPAATYENDLMARFSKIGVVPGQPFSADGLSPEIVTAMKAGIAEADQEMEKIAQDLTEDFNGWNWTGAEDLSRFGTDYTLRAAIALRNIYPNDPAHAAYGQTFRDASGEQLVGTTGYTVTFAKGELPPVNWFWSLTVYDANTGAMYPNPLERVNVSDRTKGLHYADDGSLTVYVQHDEPSTLEQSANWLPAPADNIYLVLRLYAPNDAAINGEWQIPPVLKQ</sequence>
<dbReference type="EMBL" id="QZCH01000015">
    <property type="protein sequence ID" value="RJG42674.1"/>
    <property type="molecule type" value="Genomic_DNA"/>
</dbReference>
<dbReference type="PANTHER" id="PTHR36509:SF2">
    <property type="entry name" value="BLL3101 PROTEIN"/>
    <property type="match status" value="1"/>
</dbReference>
<evidence type="ECO:0000256" key="1">
    <source>
        <dbReference type="SAM" id="SignalP"/>
    </source>
</evidence>
<dbReference type="RefSeq" id="WP_119911100.1">
    <property type="nucleotide sequence ID" value="NZ_QZCH01000015.1"/>
</dbReference>
<keyword evidence="1" id="KW-0732">Signal</keyword>
<organism evidence="4 5">
    <name type="scientific">Motilimonas pumila</name>
    <dbReference type="NCBI Taxonomy" id="2303987"/>
    <lineage>
        <taxon>Bacteria</taxon>
        <taxon>Pseudomonadati</taxon>
        <taxon>Pseudomonadota</taxon>
        <taxon>Gammaproteobacteria</taxon>
        <taxon>Alteromonadales</taxon>
        <taxon>Alteromonadales genera incertae sedis</taxon>
        <taxon>Motilimonas</taxon>
    </lineage>
</organism>
<dbReference type="Gene3D" id="2.60.40.1610">
    <property type="entry name" value="Domain of unknown function DUF1254"/>
    <property type="match status" value="1"/>
</dbReference>
<feature type="domain" description="DUF1254" evidence="3">
    <location>
        <begin position="80"/>
        <end position="211"/>
    </location>
</feature>
<name>A0A418YDU2_9GAMM</name>
<evidence type="ECO:0000313" key="5">
    <source>
        <dbReference type="Proteomes" id="UP000283255"/>
    </source>
</evidence>
<accession>A0A418YDU2</accession>
<feature type="chain" id="PRO_5019491732" evidence="1">
    <location>
        <begin position="25"/>
        <end position="474"/>
    </location>
</feature>
<evidence type="ECO:0000259" key="3">
    <source>
        <dbReference type="Pfam" id="PF06863"/>
    </source>
</evidence>
<dbReference type="Pfam" id="PF06863">
    <property type="entry name" value="DUF1254"/>
    <property type="match status" value="1"/>
</dbReference>
<feature type="domain" description="DUF1214" evidence="2">
    <location>
        <begin position="349"/>
        <end position="458"/>
    </location>
</feature>
<dbReference type="InterPro" id="IPR010621">
    <property type="entry name" value="DUF1214"/>
</dbReference>
<dbReference type="InterPro" id="IPR010679">
    <property type="entry name" value="DUF1254"/>
</dbReference>
<evidence type="ECO:0000313" key="4">
    <source>
        <dbReference type="EMBL" id="RJG42674.1"/>
    </source>
</evidence>
<keyword evidence="5" id="KW-1185">Reference proteome</keyword>
<dbReference type="PANTHER" id="PTHR36509">
    <property type="entry name" value="BLL3101 PROTEIN"/>
    <property type="match status" value="1"/>
</dbReference>
<dbReference type="AlphaFoldDB" id="A0A418YDU2"/>
<dbReference type="Gene3D" id="2.60.120.600">
    <property type="entry name" value="Domain of unknown function DUF1214, C-terminal domain"/>
    <property type="match status" value="1"/>
</dbReference>
<dbReference type="OrthoDB" id="547269at2"/>
<dbReference type="SUPFAM" id="SSF160935">
    <property type="entry name" value="VPA0735-like"/>
    <property type="match status" value="1"/>
</dbReference>